<dbReference type="AlphaFoldDB" id="A0A8H3AVL1"/>
<evidence type="ECO:0008006" key="5">
    <source>
        <dbReference type="Google" id="ProtNLM"/>
    </source>
</evidence>
<feature type="transmembrane region" description="Helical" evidence="2">
    <location>
        <begin position="263"/>
        <end position="281"/>
    </location>
</feature>
<evidence type="ECO:0000256" key="1">
    <source>
        <dbReference type="SAM" id="MobiDB-lite"/>
    </source>
</evidence>
<sequence length="542" mass="59724">MNINIWRRLPPSQPWSSILRSFPIPSHISFLQSAMTRPPVTLNFQSDKVDDGEVTASTVKASPSIYPPPINTDLPSKPTQDNSIPPRPRPFVFSGSTLLDIPGRLTRPPSVKSVGKQWTMVPEMSVSLDEILAMRHLSPLSLKDFEQYLLFEEYGAENLYFLLWLNHYASLYHAGSSPLRLYHSLVRAKATFFSSDSQYELNLAAIRISEFYALVDGVTPGESPVPPQPDAFAAIRGDVEVMLRTSARRFVKSRSRNAGTQRALCVIFGGLLTMAIALAPLMVSRFSQRNRYIRFGMIPPLWIGLTVFLCSANGICLILYLMGGSRQLHPFELVRPAISAPVPQEPQSPYQASFTTIDTAHDLKTQPLPTSFVQYPSATHSPQRTRTHIDLSSHPDVYVLPRIRPGTPIMESEFEFETAGFIPSQDDDDTVTVSDRASTYVESIIAPSTSAQSNGARSAATKFTFDFDALPSKTLNSTSGPPVLQAAHGKGLKGMFCKVLGPVTRVRSPVISRAQWEVVIRSMAVAAMFALMVSGILVAVPI</sequence>
<comment type="caution">
    <text evidence="3">The sequence shown here is derived from an EMBL/GenBank/DDBJ whole genome shotgun (WGS) entry which is preliminary data.</text>
</comment>
<dbReference type="SUPFAM" id="SSF48097">
    <property type="entry name" value="Regulator of G-protein signaling, RGS"/>
    <property type="match status" value="1"/>
</dbReference>
<dbReference type="PANTHER" id="PTHR39466">
    <property type="entry name" value="RGS DOMAIN-CONTAINING PROTEIN"/>
    <property type="match status" value="1"/>
</dbReference>
<evidence type="ECO:0000313" key="3">
    <source>
        <dbReference type="EMBL" id="CAE6441537.1"/>
    </source>
</evidence>
<feature type="compositionally biased region" description="Polar residues" evidence="1">
    <location>
        <begin position="73"/>
        <end position="83"/>
    </location>
</feature>
<feature type="transmembrane region" description="Helical" evidence="2">
    <location>
        <begin position="301"/>
        <end position="322"/>
    </location>
</feature>
<reference evidence="3" key="1">
    <citation type="submission" date="2021-01" db="EMBL/GenBank/DDBJ databases">
        <authorList>
            <person name="Kaushik A."/>
        </authorList>
    </citation>
    <scope>NUCLEOTIDE SEQUENCE</scope>
    <source>
        <strain evidence="3">AG1-1C</strain>
    </source>
</reference>
<keyword evidence="2" id="KW-1133">Transmembrane helix</keyword>
<feature type="region of interest" description="Disordered" evidence="1">
    <location>
        <begin position="67"/>
        <end position="87"/>
    </location>
</feature>
<protein>
    <recommendedName>
        <fullName evidence="5">RGS domain-containing protein</fullName>
    </recommendedName>
</protein>
<dbReference type="EMBL" id="CAJMWS010000400">
    <property type="protein sequence ID" value="CAE6441537.1"/>
    <property type="molecule type" value="Genomic_DNA"/>
</dbReference>
<organism evidence="3 4">
    <name type="scientific">Rhizoctonia solani</name>
    <dbReference type="NCBI Taxonomy" id="456999"/>
    <lineage>
        <taxon>Eukaryota</taxon>
        <taxon>Fungi</taxon>
        <taxon>Dikarya</taxon>
        <taxon>Basidiomycota</taxon>
        <taxon>Agaricomycotina</taxon>
        <taxon>Agaricomycetes</taxon>
        <taxon>Cantharellales</taxon>
        <taxon>Ceratobasidiaceae</taxon>
        <taxon>Rhizoctonia</taxon>
    </lineage>
</organism>
<dbReference type="Gene3D" id="1.10.167.10">
    <property type="entry name" value="Regulator of G-protein Signalling 4, domain 2"/>
    <property type="match status" value="1"/>
</dbReference>
<proteinExistence type="predicted"/>
<keyword evidence="2" id="KW-0812">Transmembrane</keyword>
<dbReference type="InterPro" id="IPR036305">
    <property type="entry name" value="RGS_sf"/>
</dbReference>
<feature type="transmembrane region" description="Helical" evidence="2">
    <location>
        <begin position="518"/>
        <end position="540"/>
    </location>
</feature>
<keyword evidence="2" id="KW-0472">Membrane</keyword>
<gene>
    <name evidence="3" type="ORF">RDB_LOCUS130696</name>
</gene>
<evidence type="ECO:0000256" key="2">
    <source>
        <dbReference type="SAM" id="Phobius"/>
    </source>
</evidence>
<evidence type="ECO:0000313" key="4">
    <source>
        <dbReference type="Proteomes" id="UP000663846"/>
    </source>
</evidence>
<dbReference type="PANTHER" id="PTHR39466:SF1">
    <property type="entry name" value="RGS DOMAIN-CONTAINING PROTEIN"/>
    <property type="match status" value="1"/>
</dbReference>
<dbReference type="InterPro" id="IPR044926">
    <property type="entry name" value="RGS_subdomain_2"/>
</dbReference>
<name>A0A8H3AVL1_9AGAM</name>
<dbReference type="Proteomes" id="UP000663846">
    <property type="component" value="Unassembled WGS sequence"/>
</dbReference>
<accession>A0A8H3AVL1</accession>